<gene>
    <name evidence="3" type="ORF">BUALT_Bualt08G0114400</name>
</gene>
<feature type="repeat" description="TPR" evidence="1">
    <location>
        <begin position="224"/>
        <end position="257"/>
    </location>
</feature>
<dbReference type="Proteomes" id="UP000826271">
    <property type="component" value="Unassembled WGS sequence"/>
</dbReference>
<dbReference type="PANTHER" id="PTHR15544:SF0">
    <property type="entry name" value="TETRATRICOPEPTIDE REPEAT PROTEIN 33"/>
    <property type="match status" value="1"/>
</dbReference>
<keyword evidence="1" id="KW-0802">TPR repeat</keyword>
<evidence type="ECO:0000313" key="3">
    <source>
        <dbReference type="EMBL" id="KAG8378213.1"/>
    </source>
</evidence>
<dbReference type="AlphaFoldDB" id="A0AAV6X6R0"/>
<reference evidence="3" key="1">
    <citation type="submission" date="2019-10" db="EMBL/GenBank/DDBJ databases">
        <authorList>
            <person name="Zhang R."/>
            <person name="Pan Y."/>
            <person name="Wang J."/>
            <person name="Ma R."/>
            <person name="Yu S."/>
        </authorList>
    </citation>
    <scope>NUCLEOTIDE SEQUENCE</scope>
    <source>
        <strain evidence="3">LA-IB0</strain>
        <tissue evidence="3">Leaf</tissue>
    </source>
</reference>
<evidence type="ECO:0000313" key="4">
    <source>
        <dbReference type="Proteomes" id="UP000826271"/>
    </source>
</evidence>
<feature type="repeat" description="TPR" evidence="1">
    <location>
        <begin position="156"/>
        <end position="189"/>
    </location>
</feature>
<evidence type="ECO:0000256" key="2">
    <source>
        <dbReference type="SAM" id="MobiDB-lite"/>
    </source>
</evidence>
<dbReference type="SUPFAM" id="SSF48452">
    <property type="entry name" value="TPR-like"/>
    <property type="match status" value="1"/>
</dbReference>
<comment type="caution">
    <text evidence="3">The sequence shown here is derived from an EMBL/GenBank/DDBJ whole genome shotgun (WGS) entry which is preliminary data.</text>
</comment>
<dbReference type="PROSITE" id="PS50005">
    <property type="entry name" value="TPR"/>
    <property type="match status" value="2"/>
</dbReference>
<evidence type="ECO:0000256" key="1">
    <source>
        <dbReference type="PROSITE-ProRule" id="PRU00339"/>
    </source>
</evidence>
<feature type="region of interest" description="Disordered" evidence="2">
    <location>
        <begin position="258"/>
        <end position="295"/>
    </location>
</feature>
<dbReference type="InterPro" id="IPR052658">
    <property type="entry name" value="TPR-containing"/>
</dbReference>
<sequence>MNIKDLVLHIADEAECGRLDLVFPVADEAESLWITSVKDLVLHASNEGESLWMMRLGFKKLSKTEYKSLHVSKNPIRNLQQKMKMTWKKNLSDSKSKNRKRPISINPNLPFEDLDSTTDNTAAEQLKEGESVRNDDVCDKKTSISDEEDEKRKNLAQDFEARGNKLAEEGKYREALGKWESAITLVPERAVLHEQKAQILLELGEAWSALKAAARATELEPKWAEAWITLGRAQLNFGEPDSAIESFDKALAIKPDSMEAKDDRQTASHLVKRRKQLHSTGLSSDENRFLVGDQG</sequence>
<dbReference type="SMART" id="SM00028">
    <property type="entry name" value="TPR"/>
    <property type="match status" value="3"/>
</dbReference>
<protein>
    <recommendedName>
        <fullName evidence="5">Tetratricopeptide repeat protein 33</fullName>
    </recommendedName>
</protein>
<name>A0AAV6X6R0_9LAMI</name>
<proteinExistence type="predicted"/>
<dbReference type="InterPro" id="IPR019734">
    <property type="entry name" value="TPR_rpt"/>
</dbReference>
<accession>A0AAV6X6R0</accession>
<dbReference type="InterPro" id="IPR011990">
    <property type="entry name" value="TPR-like_helical_dom_sf"/>
</dbReference>
<dbReference type="PANTHER" id="PTHR15544">
    <property type="entry name" value="OSMOSIS RESPONSIVE FACTOR"/>
    <property type="match status" value="1"/>
</dbReference>
<dbReference type="Pfam" id="PF13432">
    <property type="entry name" value="TPR_16"/>
    <property type="match status" value="1"/>
</dbReference>
<feature type="region of interest" description="Disordered" evidence="2">
    <location>
        <begin position="87"/>
        <end position="117"/>
    </location>
</feature>
<dbReference type="PROSITE" id="PS50293">
    <property type="entry name" value="TPR_REGION"/>
    <property type="match status" value="1"/>
</dbReference>
<dbReference type="EMBL" id="WHWC01000008">
    <property type="protein sequence ID" value="KAG8378213.1"/>
    <property type="molecule type" value="Genomic_DNA"/>
</dbReference>
<dbReference type="Gene3D" id="1.25.40.10">
    <property type="entry name" value="Tetratricopeptide repeat domain"/>
    <property type="match status" value="1"/>
</dbReference>
<evidence type="ECO:0008006" key="5">
    <source>
        <dbReference type="Google" id="ProtNLM"/>
    </source>
</evidence>
<keyword evidence="4" id="KW-1185">Reference proteome</keyword>
<organism evidence="3 4">
    <name type="scientific">Buddleja alternifolia</name>
    <dbReference type="NCBI Taxonomy" id="168488"/>
    <lineage>
        <taxon>Eukaryota</taxon>
        <taxon>Viridiplantae</taxon>
        <taxon>Streptophyta</taxon>
        <taxon>Embryophyta</taxon>
        <taxon>Tracheophyta</taxon>
        <taxon>Spermatophyta</taxon>
        <taxon>Magnoliopsida</taxon>
        <taxon>eudicotyledons</taxon>
        <taxon>Gunneridae</taxon>
        <taxon>Pentapetalae</taxon>
        <taxon>asterids</taxon>
        <taxon>lamiids</taxon>
        <taxon>Lamiales</taxon>
        <taxon>Scrophulariaceae</taxon>
        <taxon>Buddlejeae</taxon>
        <taxon>Buddleja</taxon>
    </lineage>
</organism>